<accession>A0ACD0P698</accession>
<evidence type="ECO:0000313" key="1">
    <source>
        <dbReference type="EMBL" id="PWN53565.1"/>
    </source>
</evidence>
<dbReference type="Proteomes" id="UP000245626">
    <property type="component" value="Unassembled WGS sequence"/>
</dbReference>
<evidence type="ECO:0000313" key="2">
    <source>
        <dbReference type="Proteomes" id="UP000245626"/>
    </source>
</evidence>
<protein>
    <submittedName>
        <fullName evidence="1">Uncharacterized protein</fullName>
    </submittedName>
</protein>
<sequence>MGFVLRFLPRTPPFRASPPSVTGFVPSSPPNPTFDWLHLWPKMLTHARAQALLLRSLFKGAGQPKGPPPLPPLPSTSQKLDAKIISHFSTSAAAANRKVIQQTCSRTKPGHKRLSSNYPLARGFRALLRHVEPVFRGALRPFHGTPPPQPLPFRQGFVGYPVRQPVQPSFRGSARPKLSTAHGAGLQLARNFSQYGGRATDTLIANAPLAFRLVGSELEEKKKYLAVKPASSPRRLNLSKRARDEQAVAIGKKFARLQADKDVKNQHGKVSKIESLFRSQSQSQSDKASKGAFGQDSANCVVVLSDDERTEDNVSLGSSVITPIEMDDFYIYFQPSEREPNVIHRLVTMFAIPVDGDLSLLIFNKVSEPPDDDGGLDETEPLVFTRKVERQLDKIEQICRSIEAFLRALRASQLFDEEIHDPDFEKVVFVFNDRTAEEVKSLLTDRFGKRWEWIIHFDELMKTLENADQETVSRYLCNLGLSSGYSRYRSRRSSFSLAAPSGISTPSSVRSWLESPPSSEYDFHSAHEDHDGFEESA</sequence>
<organism evidence="1 2">
    <name type="scientific">Violaceomyces palustris</name>
    <dbReference type="NCBI Taxonomy" id="1673888"/>
    <lineage>
        <taxon>Eukaryota</taxon>
        <taxon>Fungi</taxon>
        <taxon>Dikarya</taxon>
        <taxon>Basidiomycota</taxon>
        <taxon>Ustilaginomycotina</taxon>
        <taxon>Ustilaginomycetes</taxon>
        <taxon>Violaceomycetales</taxon>
        <taxon>Violaceomycetaceae</taxon>
        <taxon>Violaceomyces</taxon>
    </lineage>
</organism>
<name>A0ACD0P698_9BASI</name>
<dbReference type="EMBL" id="KZ819720">
    <property type="protein sequence ID" value="PWN53565.1"/>
    <property type="molecule type" value="Genomic_DNA"/>
</dbReference>
<gene>
    <name evidence="1" type="ORF">IE53DRAFT_149600</name>
</gene>
<proteinExistence type="predicted"/>
<keyword evidence="2" id="KW-1185">Reference proteome</keyword>
<reference evidence="1 2" key="1">
    <citation type="journal article" date="2018" name="Mol. Biol. Evol.">
        <title>Broad Genomic Sampling Reveals a Smut Pathogenic Ancestry of the Fungal Clade Ustilaginomycotina.</title>
        <authorList>
            <person name="Kijpornyongpan T."/>
            <person name="Mondo S.J."/>
            <person name="Barry K."/>
            <person name="Sandor L."/>
            <person name="Lee J."/>
            <person name="Lipzen A."/>
            <person name="Pangilinan J."/>
            <person name="LaButti K."/>
            <person name="Hainaut M."/>
            <person name="Henrissat B."/>
            <person name="Grigoriev I.V."/>
            <person name="Spatafora J.W."/>
            <person name="Aime M.C."/>
        </authorList>
    </citation>
    <scope>NUCLEOTIDE SEQUENCE [LARGE SCALE GENOMIC DNA]</scope>
    <source>
        <strain evidence="1 2">SA 807</strain>
    </source>
</reference>